<dbReference type="Pfam" id="PF18914">
    <property type="entry name" value="DUF5666"/>
    <property type="match status" value="1"/>
</dbReference>
<keyword evidence="2" id="KW-0732">Signal</keyword>
<dbReference type="Proteomes" id="UP000653480">
    <property type="component" value="Unassembled WGS sequence"/>
</dbReference>
<feature type="region of interest" description="Disordered" evidence="1">
    <location>
        <begin position="146"/>
        <end position="198"/>
    </location>
</feature>
<feature type="chain" id="PRO_5034473021" description="DUF5666 domain-containing protein" evidence="2">
    <location>
        <begin position="35"/>
        <end position="198"/>
    </location>
</feature>
<feature type="region of interest" description="Disordered" evidence="1">
    <location>
        <begin position="33"/>
        <end position="99"/>
    </location>
</feature>
<evidence type="ECO:0000256" key="2">
    <source>
        <dbReference type="SAM" id="SignalP"/>
    </source>
</evidence>
<dbReference type="InterPro" id="IPR043724">
    <property type="entry name" value="DUF5666"/>
</dbReference>
<evidence type="ECO:0000259" key="3">
    <source>
        <dbReference type="Pfam" id="PF18914"/>
    </source>
</evidence>
<organism evidence="4 5">
    <name type="scientific">Microbispora bryophytorum</name>
    <dbReference type="NCBI Taxonomy" id="1460882"/>
    <lineage>
        <taxon>Bacteria</taxon>
        <taxon>Bacillati</taxon>
        <taxon>Actinomycetota</taxon>
        <taxon>Actinomycetes</taxon>
        <taxon>Streptosporangiales</taxon>
        <taxon>Streptosporangiaceae</taxon>
        <taxon>Microbispora</taxon>
    </lineage>
</organism>
<dbReference type="AlphaFoldDB" id="A0A8H9GZV0"/>
<feature type="compositionally biased region" description="Low complexity" evidence="1">
    <location>
        <begin position="166"/>
        <end position="180"/>
    </location>
</feature>
<dbReference type="EMBL" id="BMMN01000002">
    <property type="protein sequence ID" value="GGO06038.1"/>
    <property type="molecule type" value="Genomic_DNA"/>
</dbReference>
<feature type="compositionally biased region" description="Polar residues" evidence="1">
    <location>
        <begin position="74"/>
        <end position="99"/>
    </location>
</feature>
<reference evidence="4" key="2">
    <citation type="submission" date="2020-09" db="EMBL/GenBank/DDBJ databases">
        <authorList>
            <person name="Sun Q."/>
            <person name="Zhou Y."/>
        </authorList>
    </citation>
    <scope>NUCLEOTIDE SEQUENCE</scope>
    <source>
        <strain evidence="4">CGMCC 4.7138</strain>
    </source>
</reference>
<proteinExistence type="predicted"/>
<keyword evidence="5" id="KW-1185">Reference proteome</keyword>
<protein>
    <recommendedName>
        <fullName evidence="3">DUF5666 domain-containing protein</fullName>
    </recommendedName>
</protein>
<evidence type="ECO:0000313" key="4">
    <source>
        <dbReference type="EMBL" id="GGO06038.1"/>
    </source>
</evidence>
<evidence type="ECO:0000313" key="5">
    <source>
        <dbReference type="Proteomes" id="UP000653480"/>
    </source>
</evidence>
<feature type="signal peptide" evidence="2">
    <location>
        <begin position="1"/>
        <end position="34"/>
    </location>
</feature>
<reference evidence="4" key="1">
    <citation type="journal article" date="2014" name="Int. J. Syst. Evol. Microbiol.">
        <title>Complete genome sequence of Corynebacterium casei LMG S-19264T (=DSM 44701T), isolated from a smear-ripened cheese.</title>
        <authorList>
            <consortium name="US DOE Joint Genome Institute (JGI-PGF)"/>
            <person name="Walter F."/>
            <person name="Albersmeier A."/>
            <person name="Kalinowski J."/>
            <person name="Ruckert C."/>
        </authorList>
    </citation>
    <scope>NUCLEOTIDE SEQUENCE</scope>
    <source>
        <strain evidence="4">CGMCC 4.7138</strain>
    </source>
</reference>
<evidence type="ECO:0000256" key="1">
    <source>
        <dbReference type="SAM" id="MobiDB-lite"/>
    </source>
</evidence>
<gene>
    <name evidence="4" type="ORF">GCM10011574_18380</name>
</gene>
<sequence length="198" mass="20233">MTMSSKPPKPRGKRPRLLLGFAAALTLATGAGLAAAGAPGHDQPQYAQGGQFRPGPEQFGMTELGLLQFGQARQPRTSSDYQTFTSQTGAVESVQSGTLTVDGRAYTVDESTRIVADYKGLQGIQQGDQVWVVGTTGDSPKAIIVADASRPALPGHGGGGAPPGQTPQTPQTPTAPATPGESVTPSEPAAPETVSPTE</sequence>
<dbReference type="OrthoDB" id="3543854at2"/>
<accession>A0A8H9GZV0</accession>
<comment type="caution">
    <text evidence="4">The sequence shown here is derived from an EMBL/GenBank/DDBJ whole genome shotgun (WGS) entry which is preliminary data.</text>
</comment>
<dbReference type="RefSeq" id="WP_142569796.1">
    <property type="nucleotide sequence ID" value="NZ_BMMN01000002.1"/>
</dbReference>
<name>A0A8H9GZV0_9ACTN</name>
<feature type="domain" description="DUF5666" evidence="3">
    <location>
        <begin position="88"/>
        <end position="136"/>
    </location>
</feature>